<feature type="chain" id="PRO_5038977659" evidence="1">
    <location>
        <begin position="32"/>
        <end position="49"/>
    </location>
</feature>
<proteinExistence type="predicted"/>
<reference evidence="2" key="1">
    <citation type="submission" date="2021-01" db="EMBL/GenBank/DDBJ databases">
        <title>Whole genome shotgun sequence of Actinoplanes cyaneus NBRC 14990.</title>
        <authorList>
            <person name="Komaki H."/>
            <person name="Tamura T."/>
        </authorList>
    </citation>
    <scope>NUCLEOTIDE SEQUENCE</scope>
    <source>
        <strain evidence="2">NBRC 14990</strain>
    </source>
</reference>
<accession>A0A919MCJ3</accession>
<comment type="caution">
    <text evidence="2">The sequence shown here is derived from an EMBL/GenBank/DDBJ whole genome shotgun (WGS) entry which is preliminary data.</text>
</comment>
<dbReference type="RefSeq" id="WP_203754945.1">
    <property type="nucleotide sequence ID" value="NZ_BAAAUC010000070.1"/>
</dbReference>
<evidence type="ECO:0000256" key="1">
    <source>
        <dbReference type="SAM" id="SignalP"/>
    </source>
</evidence>
<organism evidence="2 3">
    <name type="scientific">Actinoplanes cyaneus</name>
    <dbReference type="NCBI Taxonomy" id="52696"/>
    <lineage>
        <taxon>Bacteria</taxon>
        <taxon>Bacillati</taxon>
        <taxon>Actinomycetota</taxon>
        <taxon>Actinomycetes</taxon>
        <taxon>Micromonosporales</taxon>
        <taxon>Micromonosporaceae</taxon>
        <taxon>Actinoplanes</taxon>
    </lineage>
</organism>
<keyword evidence="3" id="KW-1185">Reference proteome</keyword>
<gene>
    <name evidence="2" type="ORF">Acy02nite_86100</name>
</gene>
<feature type="signal peptide" evidence="1">
    <location>
        <begin position="1"/>
        <end position="31"/>
    </location>
</feature>
<dbReference type="EMBL" id="BOMH01000081">
    <property type="protein sequence ID" value="GID70729.1"/>
    <property type="molecule type" value="Genomic_DNA"/>
</dbReference>
<protein>
    <submittedName>
        <fullName evidence="2">Uncharacterized protein</fullName>
    </submittedName>
</protein>
<evidence type="ECO:0000313" key="3">
    <source>
        <dbReference type="Proteomes" id="UP000619479"/>
    </source>
</evidence>
<evidence type="ECO:0000313" key="2">
    <source>
        <dbReference type="EMBL" id="GID70729.1"/>
    </source>
</evidence>
<dbReference type="AlphaFoldDB" id="A0A919MCJ3"/>
<name>A0A919MCJ3_9ACTN</name>
<dbReference type="Proteomes" id="UP000619479">
    <property type="component" value="Unassembled WGS sequence"/>
</dbReference>
<sequence>MGKNLRRAVILVATAVALTLSPATFVAPAVAGPVCPAGSNWDGRIQACR</sequence>
<keyword evidence="1" id="KW-0732">Signal</keyword>